<comment type="similarity">
    <text evidence="1">Belongs to the DprA/Smf family.</text>
</comment>
<name>A0A9D1TH44_9FIRM</name>
<organism evidence="4 5">
    <name type="scientific">Candidatus Butyricicoccus avistercoris</name>
    <dbReference type="NCBI Taxonomy" id="2838518"/>
    <lineage>
        <taxon>Bacteria</taxon>
        <taxon>Bacillati</taxon>
        <taxon>Bacillota</taxon>
        <taxon>Clostridia</taxon>
        <taxon>Eubacteriales</taxon>
        <taxon>Butyricicoccaceae</taxon>
        <taxon>Butyricicoccus</taxon>
    </lineage>
</organism>
<dbReference type="InterPro" id="IPR003488">
    <property type="entry name" value="DprA"/>
</dbReference>
<evidence type="ECO:0000313" key="5">
    <source>
        <dbReference type="Proteomes" id="UP000886808"/>
    </source>
</evidence>
<dbReference type="Pfam" id="PF02481">
    <property type="entry name" value="DNA_processg_A"/>
    <property type="match status" value="1"/>
</dbReference>
<feature type="domain" description="Smf/DprA SLOG" evidence="3">
    <location>
        <begin position="78"/>
        <end position="288"/>
    </location>
</feature>
<dbReference type="InterPro" id="IPR057666">
    <property type="entry name" value="DrpA_SLOG"/>
</dbReference>
<evidence type="ECO:0000256" key="2">
    <source>
        <dbReference type="SAM" id="MobiDB-lite"/>
    </source>
</evidence>
<dbReference type="Proteomes" id="UP000886808">
    <property type="component" value="Unassembled WGS sequence"/>
</dbReference>
<feature type="compositionally biased region" description="Basic and acidic residues" evidence="2">
    <location>
        <begin position="326"/>
        <end position="340"/>
    </location>
</feature>
<feature type="region of interest" description="Disordered" evidence="2">
    <location>
        <begin position="326"/>
        <end position="348"/>
    </location>
</feature>
<dbReference type="GO" id="GO:0009294">
    <property type="term" value="P:DNA-mediated transformation"/>
    <property type="evidence" value="ECO:0007669"/>
    <property type="project" value="InterPro"/>
</dbReference>
<dbReference type="NCBIfam" id="TIGR00732">
    <property type="entry name" value="dprA"/>
    <property type="match status" value="1"/>
</dbReference>
<dbReference type="AlphaFoldDB" id="A0A9D1TH44"/>
<dbReference type="SUPFAM" id="SSF102405">
    <property type="entry name" value="MCP/YpsA-like"/>
    <property type="match status" value="1"/>
</dbReference>
<evidence type="ECO:0000313" key="4">
    <source>
        <dbReference type="EMBL" id="HIV61692.1"/>
    </source>
</evidence>
<dbReference type="EMBL" id="DXIE01000018">
    <property type="protein sequence ID" value="HIV61692.1"/>
    <property type="molecule type" value="Genomic_DNA"/>
</dbReference>
<protein>
    <submittedName>
        <fullName evidence="4">DNA-processing protein DprA</fullName>
    </submittedName>
</protein>
<comment type="caution">
    <text evidence="4">The sequence shown here is derived from an EMBL/GenBank/DDBJ whole genome shotgun (WGS) entry which is preliminary data.</text>
</comment>
<dbReference type="PANTHER" id="PTHR43022:SF1">
    <property type="entry name" value="PROTEIN SMF"/>
    <property type="match status" value="1"/>
</dbReference>
<dbReference type="Gene3D" id="3.40.50.450">
    <property type="match status" value="1"/>
</dbReference>
<evidence type="ECO:0000259" key="3">
    <source>
        <dbReference type="Pfam" id="PF02481"/>
    </source>
</evidence>
<gene>
    <name evidence="4" type="primary">dprA</name>
    <name evidence="4" type="ORF">H9746_02430</name>
</gene>
<proteinExistence type="inferred from homology"/>
<sequence>MSKLSYWLWLAAKDELTALVKNQLLECFGSPEHLFAMSRQEFIEKTRLNKKQIDALSDKSLQRADAIQFDCEKLGISILTMEDSAYPEILCSIPDPPIILYAKGKIPDLERKPAVGIVGTRKATPYGMTMAGEFGKQLASAGMTIVSGMALGIDGAAMRGAISAGGKTIAVLAGGINICYPPEHNFLMGDIQLTGAVISENPPSTPHKGFLFPIRNRIISGLSRAVLVVEAPARSGALITAHEALEQGREVFAIPANIDAPNSMGCNHLIRDGEAAIACEPNDILREVGLSPIYGSKKPIKQPEQVHYDDKQTVEEMWNKILKHEEKTEENKSEKQETTQKHAHIPQLQNENQKAIVDIILNGAETPEDILEQIDLPVARVMTELTMMELDGILKRENGIITINF</sequence>
<reference evidence="4" key="2">
    <citation type="submission" date="2021-04" db="EMBL/GenBank/DDBJ databases">
        <authorList>
            <person name="Gilroy R."/>
        </authorList>
    </citation>
    <scope>NUCLEOTIDE SEQUENCE</scope>
    <source>
        <strain evidence="4">CHK193-4272</strain>
    </source>
</reference>
<accession>A0A9D1TH44</accession>
<dbReference type="PANTHER" id="PTHR43022">
    <property type="entry name" value="PROTEIN SMF"/>
    <property type="match status" value="1"/>
</dbReference>
<reference evidence="4" key="1">
    <citation type="journal article" date="2021" name="PeerJ">
        <title>Extensive microbial diversity within the chicken gut microbiome revealed by metagenomics and culture.</title>
        <authorList>
            <person name="Gilroy R."/>
            <person name="Ravi A."/>
            <person name="Getino M."/>
            <person name="Pursley I."/>
            <person name="Horton D.L."/>
            <person name="Alikhan N.F."/>
            <person name="Baker D."/>
            <person name="Gharbi K."/>
            <person name="Hall N."/>
            <person name="Watson M."/>
            <person name="Adriaenssens E.M."/>
            <person name="Foster-Nyarko E."/>
            <person name="Jarju S."/>
            <person name="Secka A."/>
            <person name="Antonio M."/>
            <person name="Oren A."/>
            <person name="Chaudhuri R.R."/>
            <person name="La Ragione R."/>
            <person name="Hildebrand F."/>
            <person name="Pallen M.J."/>
        </authorList>
    </citation>
    <scope>NUCLEOTIDE SEQUENCE</scope>
    <source>
        <strain evidence="4">CHK193-4272</strain>
    </source>
</reference>
<evidence type="ECO:0000256" key="1">
    <source>
        <dbReference type="ARBA" id="ARBA00006525"/>
    </source>
</evidence>